<evidence type="ECO:0000256" key="1">
    <source>
        <dbReference type="SAM" id="MobiDB-lite"/>
    </source>
</evidence>
<dbReference type="AlphaFoldDB" id="A0A9Q9STQ6"/>
<reference evidence="2" key="1">
    <citation type="journal article" date="2017" name="Proc. Natl. Acad. Sci. U.S.A.">
        <title>Comparative genomics uncovers the prolific and distinctive metabolic potential of the cyanobacterial genus Moorea.</title>
        <authorList>
            <person name="Leao T."/>
            <person name="Castelao G."/>
            <person name="Korobeynikov A."/>
            <person name="Monroe E.A."/>
            <person name="Podell S."/>
            <person name="Glukhov E."/>
            <person name="Allen E.E."/>
            <person name="Gerwick W.H."/>
            <person name="Gerwick L."/>
        </authorList>
    </citation>
    <scope>NUCLEOTIDE SEQUENCE</scope>
    <source>
        <strain evidence="2">JHB</strain>
    </source>
</reference>
<organism evidence="2">
    <name type="scientific">Moorena producens (strain JHB)</name>
    <dbReference type="NCBI Taxonomy" id="1454205"/>
    <lineage>
        <taxon>Bacteria</taxon>
        <taxon>Bacillati</taxon>
        <taxon>Cyanobacteriota</taxon>
        <taxon>Cyanophyceae</taxon>
        <taxon>Coleofasciculales</taxon>
        <taxon>Coleofasciculaceae</taxon>
        <taxon>Moorena</taxon>
    </lineage>
</organism>
<evidence type="ECO:0000313" key="2">
    <source>
        <dbReference type="EMBL" id="WAN69463.1"/>
    </source>
</evidence>
<feature type="compositionally biased region" description="Basic and acidic residues" evidence="1">
    <location>
        <begin position="13"/>
        <end position="30"/>
    </location>
</feature>
<name>A0A9Q9STQ6_MOOP1</name>
<proteinExistence type="predicted"/>
<accession>A0A9Q9STQ6</accession>
<protein>
    <submittedName>
        <fullName evidence="2">Uncharacterized protein</fullName>
    </submittedName>
</protein>
<reference evidence="2" key="2">
    <citation type="submission" date="2022-10" db="EMBL/GenBank/DDBJ databases">
        <authorList>
            <person name="Ngo T.-E."/>
        </authorList>
    </citation>
    <scope>NUCLEOTIDE SEQUENCE</scope>
    <source>
        <strain evidence="2">JHB</strain>
    </source>
</reference>
<gene>
    <name evidence="2" type="ORF">BJP36_35830</name>
</gene>
<dbReference type="Proteomes" id="UP000176944">
    <property type="component" value="Chromosome"/>
</dbReference>
<sequence>MPRRALGMVARSPQRDAPSEPLRERNSAIRAKPDPSRTLYRHIAIIVSLTLGYIANTIGQDIISNPFNCP</sequence>
<feature type="region of interest" description="Disordered" evidence="1">
    <location>
        <begin position="1"/>
        <end position="30"/>
    </location>
</feature>
<dbReference type="EMBL" id="CP017708">
    <property type="protein sequence ID" value="WAN69463.1"/>
    <property type="molecule type" value="Genomic_DNA"/>
</dbReference>